<sequence>MYAVRRWDEEVVKWLAVGMVLGMVGLTIVGGTFLDLYGQYLLVSKDPASAVPTLGFMISDAATFGVLIYAGLAAGPAGWAAAGIIAAGAALW</sequence>
<protein>
    <submittedName>
        <fullName evidence="2">Uncharacterized protein</fullName>
    </submittedName>
</protein>
<reference evidence="2 3" key="1">
    <citation type="journal article" date="2015" name="Appl. Environ. Microbiol.">
        <title>The Geoglobus acetivorans genome: Fe(III) reduction, acetate utilization, autotrophic growth, and degradation of aromatic compounds in a hyperthermophilic archaeon.</title>
        <authorList>
            <person name="Mardanov A.V."/>
            <person name="Slododkina G.B."/>
            <person name="Slobodkin A.I."/>
            <person name="Beletsky A.V."/>
            <person name="Gavrilov S.N."/>
            <person name="Kublanov I.V."/>
            <person name="Bonch-Osmolovskaya E.A."/>
            <person name="Skryabin K.G."/>
            <person name="Ravin N.V."/>
        </authorList>
    </citation>
    <scope>NUCLEOTIDE SEQUENCE [LARGE SCALE GENOMIC DNA]</scope>
    <source>
        <strain evidence="2 3">SBH6</strain>
    </source>
</reference>
<accession>A0A0A7GDW6</accession>
<organism evidence="2 3">
    <name type="scientific">Geoglobus acetivorans</name>
    <dbReference type="NCBI Taxonomy" id="565033"/>
    <lineage>
        <taxon>Archaea</taxon>
        <taxon>Methanobacteriati</taxon>
        <taxon>Methanobacteriota</taxon>
        <taxon>Archaeoglobi</taxon>
        <taxon>Archaeoglobales</taxon>
        <taxon>Archaeoglobaceae</taxon>
        <taxon>Geoglobus</taxon>
    </lineage>
</organism>
<keyword evidence="1" id="KW-0472">Membrane</keyword>
<dbReference type="KEGG" id="gac:GACE_0077"/>
<proteinExistence type="predicted"/>
<dbReference type="AlphaFoldDB" id="A0A0A7GDW6"/>
<gene>
    <name evidence="2" type="ORF">GACE_0077</name>
</gene>
<feature type="transmembrane region" description="Helical" evidence="1">
    <location>
        <begin position="12"/>
        <end position="34"/>
    </location>
</feature>
<evidence type="ECO:0000313" key="2">
    <source>
        <dbReference type="EMBL" id="AIY89137.1"/>
    </source>
</evidence>
<name>A0A0A7GDW6_GEOAI</name>
<dbReference type="EMBL" id="CP009552">
    <property type="protein sequence ID" value="AIY89137.1"/>
    <property type="molecule type" value="Genomic_DNA"/>
</dbReference>
<keyword evidence="1" id="KW-1133">Transmembrane helix</keyword>
<dbReference type="HOGENOM" id="CLU_2406218_0_0_2"/>
<dbReference type="RefSeq" id="WP_048090239.1">
    <property type="nucleotide sequence ID" value="NZ_CP009552.1"/>
</dbReference>
<evidence type="ECO:0000256" key="1">
    <source>
        <dbReference type="SAM" id="Phobius"/>
    </source>
</evidence>
<feature type="transmembrane region" description="Helical" evidence="1">
    <location>
        <begin position="66"/>
        <end position="91"/>
    </location>
</feature>
<dbReference type="GeneID" id="24796680"/>
<keyword evidence="1" id="KW-0812">Transmembrane</keyword>
<dbReference type="Proteomes" id="UP000030624">
    <property type="component" value="Chromosome"/>
</dbReference>
<evidence type="ECO:0000313" key="3">
    <source>
        <dbReference type="Proteomes" id="UP000030624"/>
    </source>
</evidence>